<feature type="transmembrane region" description="Helical" evidence="3">
    <location>
        <begin position="131"/>
        <end position="152"/>
    </location>
</feature>
<dbReference type="GO" id="GO:0016780">
    <property type="term" value="F:phosphotransferase activity, for other substituted phosphate groups"/>
    <property type="evidence" value="ECO:0007669"/>
    <property type="project" value="InterPro"/>
</dbReference>
<evidence type="ECO:0000313" key="4">
    <source>
        <dbReference type="EMBL" id="CAA9891254.1"/>
    </source>
</evidence>
<feature type="transmembrane region" description="Helical" evidence="3">
    <location>
        <begin position="74"/>
        <end position="93"/>
    </location>
</feature>
<keyword evidence="3" id="KW-1133">Transmembrane helix</keyword>
<dbReference type="InterPro" id="IPR000462">
    <property type="entry name" value="CDP-OH_P_trans"/>
</dbReference>
<dbReference type="InterPro" id="IPR043130">
    <property type="entry name" value="CDP-OH_PTrfase_TM_dom"/>
</dbReference>
<dbReference type="PROSITE" id="PS00379">
    <property type="entry name" value="CDP_ALCOHOL_P_TRANSF"/>
    <property type="match status" value="1"/>
</dbReference>
<reference evidence="4 5" key="1">
    <citation type="submission" date="2020-02" db="EMBL/GenBank/DDBJ databases">
        <authorList>
            <person name="Hogendoorn C."/>
        </authorList>
    </citation>
    <scope>NUCLEOTIDE SEQUENCE [LARGE SCALE GENOMIC DNA]</scope>
    <source>
        <strain evidence="4">METHB21</strain>
    </source>
</reference>
<dbReference type="EMBL" id="CADCXN010000067">
    <property type="protein sequence ID" value="CAA9891254.1"/>
    <property type="molecule type" value="Genomic_DNA"/>
</dbReference>
<dbReference type="AlphaFoldDB" id="A0A8S0WJE4"/>
<keyword evidence="1 2" id="KW-0808">Transferase</keyword>
<name>A0A8S0WJE4_9GAMM</name>
<dbReference type="GO" id="GO:0008654">
    <property type="term" value="P:phospholipid biosynthetic process"/>
    <property type="evidence" value="ECO:0007669"/>
    <property type="project" value="InterPro"/>
</dbReference>
<dbReference type="Gene3D" id="1.20.120.1760">
    <property type="match status" value="1"/>
</dbReference>
<organism evidence="4 5">
    <name type="scientific">Candidatus Methylobacter favarea</name>
    <dbReference type="NCBI Taxonomy" id="2707345"/>
    <lineage>
        <taxon>Bacteria</taxon>
        <taxon>Pseudomonadati</taxon>
        <taxon>Pseudomonadota</taxon>
        <taxon>Gammaproteobacteria</taxon>
        <taxon>Methylococcales</taxon>
        <taxon>Methylococcaceae</taxon>
        <taxon>Methylobacter</taxon>
    </lineage>
</organism>
<dbReference type="InterPro" id="IPR048254">
    <property type="entry name" value="CDP_ALCOHOL_P_TRANSF_CS"/>
</dbReference>
<dbReference type="GO" id="GO:0016020">
    <property type="term" value="C:membrane"/>
    <property type="evidence" value="ECO:0007669"/>
    <property type="project" value="InterPro"/>
</dbReference>
<accession>A0A8S0WJE4</accession>
<feature type="transmembrane region" description="Helical" evidence="3">
    <location>
        <begin position="12"/>
        <end position="34"/>
    </location>
</feature>
<gene>
    <name evidence="4" type="ORF">METHB2_380027</name>
</gene>
<protein>
    <submittedName>
        <fullName evidence="4">CDP-alcohol phosphatidyltransferase</fullName>
    </submittedName>
</protein>
<sequence length="202" mass="22678">MKIHERPEQKFMTLPNLLSAFRLVVAPILLWLAWHGYDDLFLILLAAGFFSDALDGITARLTGQVTEFGAMLDSWADVITYLTIAVSTWWLWPDVVNREIVYVALVIASYLLPAVVGIVKFGSFTSYHTWTVKFAAAAMAFSLYTLFLGGPAWPFRTASFICALAAFEEMAITLLLTQKQSNISSLWSVIRHIYSARSRSNQ</sequence>
<evidence type="ECO:0000256" key="2">
    <source>
        <dbReference type="RuleBase" id="RU003750"/>
    </source>
</evidence>
<comment type="similarity">
    <text evidence="2">Belongs to the CDP-alcohol phosphatidyltransferase class-I family.</text>
</comment>
<keyword evidence="3" id="KW-0812">Transmembrane</keyword>
<feature type="transmembrane region" description="Helical" evidence="3">
    <location>
        <begin position="99"/>
        <end position="119"/>
    </location>
</feature>
<comment type="caution">
    <text evidence="4">The sequence shown here is derived from an EMBL/GenBank/DDBJ whole genome shotgun (WGS) entry which is preliminary data.</text>
</comment>
<dbReference type="Proteomes" id="UP000494216">
    <property type="component" value="Unassembled WGS sequence"/>
</dbReference>
<dbReference type="RefSeq" id="WP_174626134.1">
    <property type="nucleotide sequence ID" value="NZ_CADCXN010000067.1"/>
</dbReference>
<evidence type="ECO:0000256" key="3">
    <source>
        <dbReference type="SAM" id="Phobius"/>
    </source>
</evidence>
<keyword evidence="5" id="KW-1185">Reference proteome</keyword>
<keyword evidence="3" id="KW-0472">Membrane</keyword>
<proteinExistence type="inferred from homology"/>
<dbReference type="Pfam" id="PF01066">
    <property type="entry name" value="CDP-OH_P_transf"/>
    <property type="match status" value="1"/>
</dbReference>
<evidence type="ECO:0000256" key="1">
    <source>
        <dbReference type="ARBA" id="ARBA00022679"/>
    </source>
</evidence>
<evidence type="ECO:0000313" key="5">
    <source>
        <dbReference type="Proteomes" id="UP000494216"/>
    </source>
</evidence>